<dbReference type="InterPro" id="IPR036397">
    <property type="entry name" value="RNaseH_sf"/>
</dbReference>
<dbReference type="Proteomes" id="UP000828236">
    <property type="component" value="Unassembled WGS sequence"/>
</dbReference>
<dbReference type="Gene3D" id="6.10.250.3220">
    <property type="match status" value="1"/>
</dbReference>
<keyword evidence="4 5" id="KW-0862">Zinc</keyword>
<comment type="similarity">
    <text evidence="1">Belongs to the CAF1 family.</text>
</comment>
<evidence type="ECO:0000256" key="1">
    <source>
        <dbReference type="ARBA" id="ARBA00008372"/>
    </source>
</evidence>
<dbReference type="InterPro" id="IPR006941">
    <property type="entry name" value="RNase_CAF1"/>
</dbReference>
<dbReference type="InterPro" id="IPR000571">
    <property type="entry name" value="Znf_CCCH"/>
</dbReference>
<dbReference type="InterPro" id="IPR036855">
    <property type="entry name" value="Znf_CCCH_sf"/>
</dbReference>
<evidence type="ECO:0000256" key="3">
    <source>
        <dbReference type="ARBA" id="ARBA00022771"/>
    </source>
</evidence>
<accession>A0A9D4SIY2</accession>
<protein>
    <submittedName>
        <fullName evidence="8">Target of egr1 protein 1-like</fullName>
    </submittedName>
</protein>
<evidence type="ECO:0000256" key="4">
    <source>
        <dbReference type="ARBA" id="ARBA00022833"/>
    </source>
</evidence>
<feature type="zinc finger region" description="C3H1-type" evidence="5">
    <location>
        <begin position="340"/>
        <end position="368"/>
    </location>
</feature>
<dbReference type="EMBL" id="SDOV01000003">
    <property type="protein sequence ID" value="KAH7643116.1"/>
    <property type="molecule type" value="Genomic_DNA"/>
</dbReference>
<proteinExistence type="inferred from homology"/>
<dbReference type="GO" id="GO:0015030">
    <property type="term" value="C:Cajal body"/>
    <property type="evidence" value="ECO:0007669"/>
    <property type="project" value="TreeGrafter"/>
</dbReference>
<dbReference type="PANTHER" id="PTHR15092:SF37">
    <property type="entry name" value="TARGET OF EGR1 PROTEIN 1"/>
    <property type="match status" value="1"/>
</dbReference>
<evidence type="ECO:0000259" key="7">
    <source>
        <dbReference type="PROSITE" id="PS50103"/>
    </source>
</evidence>
<comment type="caution">
    <text evidence="8">The sequence shown here is derived from an EMBL/GenBank/DDBJ whole genome shotgun (WGS) entry which is preliminary data.</text>
</comment>
<evidence type="ECO:0000256" key="5">
    <source>
        <dbReference type="PROSITE-ProRule" id="PRU00723"/>
    </source>
</evidence>
<sequence length="535" mass="62021">MTVDNDNFSATTTSKMMVQMNVPCIMVDANNFVRWWPSITKCMQQSDFIAIDLEFSGLGSKDIFASQIDERYEAIRKAATTRSILSMGIACYKIDATKGFFKQQQHQSNNERQLIMKQISDCLEADDELSNDSISNADDNDKDNENNDDKKFHITVNVFHFLTLNNTEFVMETRSMKFLVKQGFDFNELSTNGIAFYPGNDNPSIESSSSTATQPSLRKLIELLISLKLPLLLQNGFIDLAFLYHNFYAEIPTKLETFMADLTEMFPNGIFDTKYIAVAHLSCSYLEYLFQFAQRNNYFRKLKNIHHLVLKFDQYDDEKFVNDIRIFDLSPKIMQNTTTNNGGKICEPYSKYGWCEKSDHCEQSHNIDLILDEELRSQRNKKSKLLVNQLLEIQQQQQQQQSAINQEDSNIVNDLDNDNIDDDENDHDHDQQINNIQCETKEEPPLHRKIGLHHAGNDAFMTGYYFLFNLIANHKSVANIKEFRKLNELSRFRNKIFLSSKPRPLNVMKSAYVKCSKGHNEKLSKIKMKYNLIQK</sequence>
<dbReference type="GO" id="GO:0000175">
    <property type="term" value="F:3'-5'-RNA exonuclease activity"/>
    <property type="evidence" value="ECO:0007669"/>
    <property type="project" value="TreeGrafter"/>
</dbReference>
<dbReference type="InterPro" id="IPR012337">
    <property type="entry name" value="RNaseH-like_sf"/>
</dbReference>
<evidence type="ECO:0000256" key="6">
    <source>
        <dbReference type="SAM" id="MobiDB-lite"/>
    </source>
</evidence>
<dbReference type="GO" id="GO:0008270">
    <property type="term" value="F:zinc ion binding"/>
    <property type="evidence" value="ECO:0007669"/>
    <property type="project" value="UniProtKB-KW"/>
</dbReference>
<dbReference type="GO" id="GO:0017069">
    <property type="term" value="F:snRNA binding"/>
    <property type="evidence" value="ECO:0007669"/>
    <property type="project" value="TreeGrafter"/>
</dbReference>
<dbReference type="PANTHER" id="PTHR15092">
    <property type="entry name" value="POLY A -SPECIFIC RIBONUCLEASE/TARGET OF EGR1, MEMBER 1"/>
    <property type="match status" value="1"/>
</dbReference>
<dbReference type="AlphaFoldDB" id="A0A9D4SIY2"/>
<feature type="compositionally biased region" description="Acidic residues" evidence="6">
    <location>
        <begin position="415"/>
        <end position="425"/>
    </location>
</feature>
<evidence type="ECO:0000256" key="2">
    <source>
        <dbReference type="ARBA" id="ARBA00022723"/>
    </source>
</evidence>
<dbReference type="SUPFAM" id="SSF53098">
    <property type="entry name" value="Ribonuclease H-like"/>
    <property type="match status" value="1"/>
</dbReference>
<dbReference type="PROSITE" id="PS50103">
    <property type="entry name" value="ZF_C3H1"/>
    <property type="match status" value="1"/>
</dbReference>
<dbReference type="InterPro" id="IPR051181">
    <property type="entry name" value="CAF1_poly(A)_ribonucleases"/>
</dbReference>
<keyword evidence="3 5" id="KW-0863">Zinc-finger</keyword>
<reference evidence="8" key="1">
    <citation type="submission" date="2020-06" db="EMBL/GenBank/DDBJ databases">
        <authorList>
            <person name="Ji K."/>
            <person name="Li J."/>
        </authorList>
    </citation>
    <scope>NUCLEOTIDE SEQUENCE</scope>
    <source>
        <strain evidence="8">JKM2019</strain>
        <tissue evidence="8">Whole body</tissue>
    </source>
</reference>
<organism evidence="8">
    <name type="scientific">Dermatophagoides farinae</name>
    <name type="common">American house dust mite</name>
    <dbReference type="NCBI Taxonomy" id="6954"/>
    <lineage>
        <taxon>Eukaryota</taxon>
        <taxon>Metazoa</taxon>
        <taxon>Ecdysozoa</taxon>
        <taxon>Arthropoda</taxon>
        <taxon>Chelicerata</taxon>
        <taxon>Arachnida</taxon>
        <taxon>Acari</taxon>
        <taxon>Acariformes</taxon>
        <taxon>Sarcoptiformes</taxon>
        <taxon>Astigmata</taxon>
        <taxon>Psoroptidia</taxon>
        <taxon>Analgoidea</taxon>
        <taxon>Pyroglyphidae</taxon>
        <taxon>Dermatophagoidinae</taxon>
        <taxon>Dermatophagoides</taxon>
    </lineage>
</organism>
<dbReference type="Gene3D" id="3.30.420.10">
    <property type="entry name" value="Ribonuclease H-like superfamily/Ribonuclease H"/>
    <property type="match status" value="2"/>
</dbReference>
<gene>
    <name evidence="8" type="ORF">HUG17_9807</name>
</gene>
<reference evidence="8" key="2">
    <citation type="journal article" date="2021" name="World Allergy Organ. J.">
        <title>Chromosome-level assembly of Dermatophagoides farinae genome and transcriptome reveals two novel allergens Der f 37 and Der f 39.</title>
        <authorList>
            <person name="Chen J."/>
            <person name="Cai Z."/>
            <person name="Fan D."/>
            <person name="Hu J."/>
            <person name="Hou Y."/>
            <person name="He Y."/>
            <person name="Zhang Z."/>
            <person name="Zhao Z."/>
            <person name="Gao P."/>
            <person name="Hu W."/>
            <person name="Sun J."/>
            <person name="Li J."/>
            <person name="Ji K."/>
        </authorList>
    </citation>
    <scope>NUCLEOTIDE SEQUENCE</scope>
    <source>
        <strain evidence="8">JKM2019</strain>
    </source>
</reference>
<feature type="domain" description="C3H1-type" evidence="7">
    <location>
        <begin position="340"/>
        <end position="368"/>
    </location>
</feature>
<keyword evidence="2 5" id="KW-0479">Metal-binding</keyword>
<dbReference type="Pfam" id="PF04857">
    <property type="entry name" value="CAF1"/>
    <property type="match status" value="2"/>
</dbReference>
<evidence type="ECO:0000313" key="8">
    <source>
        <dbReference type="EMBL" id="KAH7643116.1"/>
    </source>
</evidence>
<dbReference type="SUPFAM" id="SSF90229">
    <property type="entry name" value="CCCH zinc finger"/>
    <property type="match status" value="1"/>
</dbReference>
<dbReference type="GO" id="GO:0034472">
    <property type="term" value="P:snRNA 3'-end processing"/>
    <property type="evidence" value="ECO:0007669"/>
    <property type="project" value="TreeGrafter"/>
</dbReference>
<name>A0A9D4SIY2_DERFA</name>
<feature type="region of interest" description="Disordered" evidence="6">
    <location>
        <begin position="399"/>
        <end position="429"/>
    </location>
</feature>